<dbReference type="HOGENOM" id="CLU_3151581_0_0_4"/>
<keyword evidence="2" id="KW-0614">Plasmid</keyword>
<sequence>MAGAAAGGGSLQLVSDQSPIGSPRKAVGACRRRYPYLIMYYYQGNVYA</sequence>
<proteinExistence type="predicted"/>
<dbReference type="KEGG" id="care:LT85_p033"/>
<dbReference type="Proteomes" id="UP000030302">
    <property type="component" value="Plasmid unnamed"/>
</dbReference>
<dbReference type="AlphaFoldDB" id="A0A0A1FMN4"/>
<protein>
    <submittedName>
        <fullName evidence="2">Uncharacterized protein</fullName>
    </submittedName>
</protein>
<feature type="region of interest" description="Disordered" evidence="1">
    <location>
        <begin position="1"/>
        <end position="25"/>
    </location>
</feature>
<feature type="compositionally biased region" description="Gly residues" evidence="1">
    <location>
        <begin position="1"/>
        <end position="10"/>
    </location>
</feature>
<evidence type="ECO:0000313" key="3">
    <source>
        <dbReference type="Proteomes" id="UP000030302"/>
    </source>
</evidence>
<name>A0A0A1FMN4_9BURK</name>
<evidence type="ECO:0000256" key="1">
    <source>
        <dbReference type="SAM" id="MobiDB-lite"/>
    </source>
</evidence>
<gene>
    <name evidence="2" type="ORF">LT85_p033</name>
</gene>
<evidence type="ECO:0000313" key="2">
    <source>
        <dbReference type="EMBL" id="AIY44212.1"/>
    </source>
</evidence>
<dbReference type="EMBL" id="CP009963">
    <property type="protein sequence ID" value="AIY44212.1"/>
    <property type="molecule type" value="Genomic_DNA"/>
</dbReference>
<reference evidence="3" key="1">
    <citation type="journal article" date="2014" name="Soil Biol. Biochem.">
        <title>Structure and function of bacterial communities in ageing soils: Insights from the Mendocino ecological staircase.</title>
        <authorList>
            <person name="Uroz S."/>
            <person name="Tech J.J."/>
            <person name="Sawaya N.A."/>
            <person name="Frey-Klett P."/>
            <person name="Leveau J.H.J."/>
        </authorList>
    </citation>
    <scope>NUCLEOTIDE SEQUENCE [LARGE SCALE GENOMIC DNA]</scope>
    <source>
        <strain evidence="3">Cal35</strain>
        <plasmid evidence="3">unnamed</plasmid>
    </source>
</reference>
<organism evidence="2 3">
    <name type="scientific">Collimonas arenae</name>
    <dbReference type="NCBI Taxonomy" id="279058"/>
    <lineage>
        <taxon>Bacteria</taxon>
        <taxon>Pseudomonadati</taxon>
        <taxon>Pseudomonadota</taxon>
        <taxon>Betaproteobacteria</taxon>
        <taxon>Burkholderiales</taxon>
        <taxon>Oxalobacteraceae</taxon>
        <taxon>Collimonas</taxon>
    </lineage>
</organism>
<geneLocation type="plasmid" evidence="2 3">
    <name>unnamed</name>
</geneLocation>
<keyword evidence="3" id="KW-1185">Reference proteome</keyword>
<accession>A0A0A1FMN4</accession>